<comment type="caution">
    <text evidence="1">The sequence shown here is derived from an EMBL/GenBank/DDBJ whole genome shotgun (WGS) entry which is preliminary data.</text>
</comment>
<evidence type="ECO:0000313" key="2">
    <source>
        <dbReference type="Proteomes" id="UP001244640"/>
    </source>
</evidence>
<protein>
    <submittedName>
        <fullName evidence="1">Uncharacterized protein</fullName>
    </submittedName>
</protein>
<name>A0ABU0U2T4_9SPHI</name>
<organism evidence="1 2">
    <name type="scientific">Sphingobacterium zeae</name>
    <dbReference type="NCBI Taxonomy" id="1776859"/>
    <lineage>
        <taxon>Bacteria</taxon>
        <taxon>Pseudomonadati</taxon>
        <taxon>Bacteroidota</taxon>
        <taxon>Sphingobacteriia</taxon>
        <taxon>Sphingobacteriales</taxon>
        <taxon>Sphingobacteriaceae</taxon>
        <taxon>Sphingobacterium</taxon>
    </lineage>
</organism>
<proteinExistence type="predicted"/>
<reference evidence="1 2" key="1">
    <citation type="submission" date="2023-07" db="EMBL/GenBank/DDBJ databases">
        <title>Functional and genomic diversity of the sorghum phyllosphere microbiome.</title>
        <authorList>
            <person name="Shade A."/>
        </authorList>
    </citation>
    <scope>NUCLEOTIDE SEQUENCE [LARGE SCALE GENOMIC DNA]</scope>
    <source>
        <strain evidence="1 2">SORGH_AS_0892</strain>
    </source>
</reference>
<accession>A0ABU0U2T4</accession>
<dbReference type="Proteomes" id="UP001244640">
    <property type="component" value="Unassembled WGS sequence"/>
</dbReference>
<gene>
    <name evidence="1" type="ORF">QE382_001254</name>
</gene>
<dbReference type="RefSeq" id="WP_307185135.1">
    <property type="nucleotide sequence ID" value="NZ_JAUTBA010000001.1"/>
</dbReference>
<sequence>MNESQIIEYLHLFEKYTPTSEKELEESKELESNHKNYDSGHIFYALLKYVRPTEEVREKLIYNYILSEKLFRVCKEKEPNVSSYFVDKILEQNNNLDPNNLLDYHSVKSILNPVLAYYHYYLNKDYDNAQKYMVELLDNIDFLIDHGFEDGMYMKIEQYLNISKVYFNAGKYSESALFAREVIRYLMSNEKESFQFPFSSVLSFEGQYQSILQSFINGILSKAIGKIDTLDPLHNDYLSSIFDNFNIPYNDNINPYLKDSLDIFLLILNGKQMDGIEKSIKSNIFNKQVPTSIQHFILANMLNFQNVFQLIPSDLKSSIYAYQLNELNISTSKLRINDFTVTSMN</sequence>
<dbReference type="EMBL" id="JAUTBA010000001">
    <property type="protein sequence ID" value="MDQ1149270.1"/>
    <property type="molecule type" value="Genomic_DNA"/>
</dbReference>
<evidence type="ECO:0000313" key="1">
    <source>
        <dbReference type="EMBL" id="MDQ1149270.1"/>
    </source>
</evidence>
<keyword evidence="2" id="KW-1185">Reference proteome</keyword>